<dbReference type="NCBIfam" id="NF001540">
    <property type="entry name" value="PRK00366.1"/>
    <property type="match status" value="1"/>
</dbReference>
<dbReference type="FunFam" id="3.20.20.20:FF:000001">
    <property type="entry name" value="4-hydroxy-3-methylbut-2-en-1-yl diphosphate synthase (flavodoxin)"/>
    <property type="match status" value="1"/>
</dbReference>
<keyword evidence="4 7" id="KW-0408">Iron</keyword>
<dbReference type="InterPro" id="IPR058579">
    <property type="entry name" value="IspG_C"/>
</dbReference>
<dbReference type="InterPro" id="IPR016425">
    <property type="entry name" value="IspG_bac"/>
</dbReference>
<dbReference type="GO" id="GO:0141197">
    <property type="term" value="F:4-hydroxy-3-methylbut-2-enyl-diphosphate synthase activity (flavodoxin)"/>
    <property type="evidence" value="ECO:0007669"/>
    <property type="project" value="UniProtKB-EC"/>
</dbReference>
<dbReference type="InterPro" id="IPR058578">
    <property type="entry name" value="IspG_TIM"/>
</dbReference>
<keyword evidence="2 7" id="KW-0479">Metal-binding</keyword>
<dbReference type="InterPro" id="IPR045854">
    <property type="entry name" value="NO2/SO3_Rdtase_4Fe4S_sf"/>
</dbReference>
<feature type="domain" description="IspG C-terminal" evidence="9">
    <location>
        <begin position="261"/>
        <end position="347"/>
    </location>
</feature>
<comment type="caution">
    <text evidence="10">The sequence shown here is derived from an EMBL/GenBank/DDBJ whole genome shotgun (WGS) entry which is preliminary data.</text>
</comment>
<comment type="cofactor">
    <cofactor evidence="7">
        <name>[4Fe-4S] cluster</name>
        <dbReference type="ChEBI" id="CHEBI:49883"/>
    </cofactor>
    <text evidence="7">Binds 1 [4Fe-4S] cluster.</text>
</comment>
<dbReference type="Gene3D" id="3.20.20.20">
    <property type="entry name" value="Dihydropteroate synthase-like"/>
    <property type="match status" value="1"/>
</dbReference>
<keyword evidence="6 7" id="KW-0414">Isoprene biosynthesis</keyword>
<organism evidence="10 11">
    <name type="scientific">Gehongia tenuis</name>
    <dbReference type="NCBI Taxonomy" id="2763655"/>
    <lineage>
        <taxon>Bacteria</taxon>
        <taxon>Bacillati</taxon>
        <taxon>Bacillota</taxon>
        <taxon>Clostridia</taxon>
        <taxon>Christensenellales</taxon>
        <taxon>Christensenellaceae</taxon>
        <taxon>Gehongia</taxon>
    </lineage>
</organism>
<dbReference type="Pfam" id="PF04551">
    <property type="entry name" value="GcpE"/>
    <property type="match status" value="1"/>
</dbReference>
<evidence type="ECO:0000256" key="6">
    <source>
        <dbReference type="ARBA" id="ARBA00023229"/>
    </source>
</evidence>
<evidence type="ECO:0000313" key="10">
    <source>
        <dbReference type="EMBL" id="MBC8531108.1"/>
    </source>
</evidence>
<feature type="binding site" evidence="7">
    <location>
        <position position="306"/>
    </location>
    <ligand>
        <name>[4Fe-4S] cluster</name>
        <dbReference type="ChEBI" id="CHEBI:49883"/>
    </ligand>
</feature>
<dbReference type="NCBIfam" id="TIGR00612">
    <property type="entry name" value="ispG_gcpE"/>
    <property type="match status" value="1"/>
</dbReference>
<dbReference type="GO" id="GO:0005506">
    <property type="term" value="F:iron ion binding"/>
    <property type="evidence" value="ECO:0007669"/>
    <property type="project" value="InterPro"/>
</dbReference>
<keyword evidence="3 7" id="KW-0560">Oxidoreductase</keyword>
<dbReference type="Proteomes" id="UP000623172">
    <property type="component" value="Unassembled WGS sequence"/>
</dbReference>
<dbReference type="PIRSF" id="PIRSF004640">
    <property type="entry name" value="IspG"/>
    <property type="match status" value="1"/>
</dbReference>
<name>A0A926HPD8_9FIRM</name>
<evidence type="ECO:0000256" key="1">
    <source>
        <dbReference type="ARBA" id="ARBA00022485"/>
    </source>
</evidence>
<dbReference type="GO" id="GO:0046429">
    <property type="term" value="F:4-hydroxy-3-methylbut-2-en-1-yl diphosphate synthase activity (ferredoxin)"/>
    <property type="evidence" value="ECO:0007669"/>
    <property type="project" value="UniProtKB-UniRule"/>
</dbReference>
<dbReference type="InterPro" id="IPR004588">
    <property type="entry name" value="IspG_bac-typ"/>
</dbReference>
<dbReference type="PANTHER" id="PTHR30454">
    <property type="entry name" value="4-HYDROXY-3-METHYLBUT-2-EN-1-YL DIPHOSPHATE SYNTHASE"/>
    <property type="match status" value="1"/>
</dbReference>
<comment type="catalytic activity">
    <reaction evidence="7">
        <text>(2E)-4-hydroxy-3-methylbut-2-enyl diphosphate + oxidized [flavodoxin] + H2O + 2 H(+) = 2-C-methyl-D-erythritol 2,4-cyclic diphosphate + reduced [flavodoxin]</text>
        <dbReference type="Rhea" id="RHEA:43604"/>
        <dbReference type="Rhea" id="RHEA-COMP:10622"/>
        <dbReference type="Rhea" id="RHEA-COMP:10623"/>
        <dbReference type="ChEBI" id="CHEBI:15377"/>
        <dbReference type="ChEBI" id="CHEBI:15378"/>
        <dbReference type="ChEBI" id="CHEBI:57618"/>
        <dbReference type="ChEBI" id="CHEBI:58210"/>
        <dbReference type="ChEBI" id="CHEBI:58483"/>
        <dbReference type="ChEBI" id="CHEBI:128753"/>
        <dbReference type="EC" id="1.17.7.3"/>
    </reaction>
</comment>
<evidence type="ECO:0000256" key="5">
    <source>
        <dbReference type="ARBA" id="ARBA00023014"/>
    </source>
</evidence>
<protein>
    <recommendedName>
        <fullName evidence="7">4-hydroxy-3-methylbut-2-en-1-yl diphosphate synthase (flavodoxin)</fullName>
        <ecNumber evidence="7">1.17.7.3</ecNumber>
    </recommendedName>
    <alternativeName>
        <fullName evidence="7">1-hydroxy-2-methyl-2-(E)-butenyl 4-diphosphate synthase</fullName>
    </alternativeName>
</protein>
<dbReference type="PANTHER" id="PTHR30454:SF0">
    <property type="entry name" value="4-HYDROXY-3-METHYLBUT-2-EN-1-YL DIPHOSPHATE SYNTHASE (FERREDOXIN), CHLOROPLASTIC"/>
    <property type="match status" value="1"/>
</dbReference>
<dbReference type="InterPro" id="IPR011005">
    <property type="entry name" value="Dihydropteroate_synth-like_sf"/>
</dbReference>
<comment type="function">
    <text evidence="7">Converts 2C-methyl-D-erythritol 2,4-cyclodiphosphate (ME-2,4cPP) into 1-hydroxy-2-methyl-2-(E)-butenyl 4-diphosphate.</text>
</comment>
<evidence type="ECO:0000256" key="2">
    <source>
        <dbReference type="ARBA" id="ARBA00022723"/>
    </source>
</evidence>
<evidence type="ECO:0000256" key="3">
    <source>
        <dbReference type="ARBA" id="ARBA00023002"/>
    </source>
</evidence>
<feature type="binding site" evidence="7">
    <location>
        <position position="265"/>
    </location>
    <ligand>
        <name>[4Fe-4S] cluster</name>
        <dbReference type="ChEBI" id="CHEBI:49883"/>
    </ligand>
</feature>
<keyword evidence="5 7" id="KW-0411">Iron-sulfur</keyword>
<evidence type="ECO:0000259" key="9">
    <source>
        <dbReference type="Pfam" id="PF26540"/>
    </source>
</evidence>
<dbReference type="SUPFAM" id="SSF56014">
    <property type="entry name" value="Nitrite and sulphite reductase 4Fe-4S domain-like"/>
    <property type="match status" value="1"/>
</dbReference>
<accession>A0A926HPD8</accession>
<keyword evidence="1 7" id="KW-0004">4Fe-4S</keyword>
<reference evidence="10" key="1">
    <citation type="submission" date="2020-08" db="EMBL/GenBank/DDBJ databases">
        <title>Genome public.</title>
        <authorList>
            <person name="Liu C."/>
            <person name="Sun Q."/>
        </authorList>
    </citation>
    <scope>NUCLEOTIDE SEQUENCE</scope>
    <source>
        <strain evidence="10">NSJ-53</strain>
    </source>
</reference>
<dbReference type="EMBL" id="JACRSR010000001">
    <property type="protein sequence ID" value="MBC8531108.1"/>
    <property type="molecule type" value="Genomic_DNA"/>
</dbReference>
<comment type="pathway">
    <text evidence="7">Isoprenoid biosynthesis; isopentenyl diphosphate biosynthesis via DXP pathway; isopentenyl diphosphate from 1-deoxy-D-xylulose 5-phosphate: step 5/6.</text>
</comment>
<feature type="binding site" evidence="7">
    <location>
        <position position="299"/>
    </location>
    <ligand>
        <name>[4Fe-4S] cluster</name>
        <dbReference type="ChEBI" id="CHEBI:49883"/>
    </ligand>
</feature>
<evidence type="ECO:0000259" key="8">
    <source>
        <dbReference type="Pfam" id="PF04551"/>
    </source>
</evidence>
<evidence type="ECO:0000256" key="4">
    <source>
        <dbReference type="ARBA" id="ARBA00023004"/>
    </source>
</evidence>
<sequence>MIERRTTRQVMAGCVPIGGDAPVTVQSMTNTDTRDVEATLRQIRALEDAGCEIIRLAVLDGECAEALKKIVPGAKVPLVADIHFDYRLALAVMEAGIAKVRINPGNIGSEARVREVVSSAKDHGVPIRIGVNGGSLPKDILARYGGPTPEALYEATMGHVKLLEKFNFQNIVLSLKASSAELTVRSTERISRACDYPLHIGVTEAGTSFSSTVKSSVGIGALLLQGIGDTIRVSITGDPVEEVKVGKAILKSLGYGKAGLEMISCPTCGRCQYNVEKVVREVERRLDPKLPLKVAVMGCVVNGPGEAREADLGIAGGKGSGILFMKGEKVKTVPESRYVEELVKAAENLAAAKRS</sequence>
<evidence type="ECO:0000313" key="11">
    <source>
        <dbReference type="Proteomes" id="UP000623172"/>
    </source>
</evidence>
<dbReference type="Gene3D" id="3.30.413.10">
    <property type="entry name" value="Sulfite Reductase Hemoprotein, domain 1"/>
    <property type="match status" value="1"/>
</dbReference>
<dbReference type="Pfam" id="PF26540">
    <property type="entry name" value="GcpE_C"/>
    <property type="match status" value="1"/>
</dbReference>
<dbReference type="GO" id="GO:0051539">
    <property type="term" value="F:4 iron, 4 sulfur cluster binding"/>
    <property type="evidence" value="ECO:0007669"/>
    <property type="project" value="UniProtKB-UniRule"/>
</dbReference>
<feature type="binding site" evidence="7">
    <location>
        <position position="268"/>
    </location>
    <ligand>
        <name>[4Fe-4S] cluster</name>
        <dbReference type="ChEBI" id="CHEBI:49883"/>
    </ligand>
</feature>
<dbReference type="EC" id="1.17.7.3" evidence="7"/>
<dbReference type="HAMAP" id="MF_00159">
    <property type="entry name" value="IspG"/>
    <property type="match status" value="1"/>
</dbReference>
<keyword evidence="11" id="KW-1185">Reference proteome</keyword>
<feature type="domain" description="IspG TIM-barrel" evidence="8">
    <location>
        <begin position="7"/>
        <end position="247"/>
    </location>
</feature>
<proteinExistence type="inferred from homology"/>
<gene>
    <name evidence="7 10" type="primary">ispG</name>
    <name evidence="10" type="synonym">gcpE</name>
    <name evidence="10" type="ORF">H8696_04510</name>
</gene>
<dbReference type="GO" id="GO:0016114">
    <property type="term" value="P:terpenoid biosynthetic process"/>
    <property type="evidence" value="ECO:0007669"/>
    <property type="project" value="InterPro"/>
</dbReference>
<evidence type="ECO:0000256" key="7">
    <source>
        <dbReference type="HAMAP-Rule" id="MF_00159"/>
    </source>
</evidence>
<dbReference type="GO" id="GO:0019288">
    <property type="term" value="P:isopentenyl diphosphate biosynthetic process, methylerythritol 4-phosphate pathway"/>
    <property type="evidence" value="ECO:0007669"/>
    <property type="project" value="UniProtKB-UniRule"/>
</dbReference>
<dbReference type="AlphaFoldDB" id="A0A926HPD8"/>
<dbReference type="SUPFAM" id="SSF51717">
    <property type="entry name" value="Dihydropteroate synthetase-like"/>
    <property type="match status" value="1"/>
</dbReference>
<comment type="similarity">
    <text evidence="7">Belongs to the IspG family.</text>
</comment>